<name>A0ABT4RT23_9ACTN</name>
<dbReference type="Pfam" id="PF01261">
    <property type="entry name" value="AP_endonuc_2"/>
    <property type="match status" value="1"/>
</dbReference>
<dbReference type="InterPro" id="IPR013022">
    <property type="entry name" value="Xyl_isomerase-like_TIM-brl"/>
</dbReference>
<dbReference type="Gene3D" id="3.20.20.150">
    <property type="entry name" value="Divalent-metal-dependent TIM barrel enzymes"/>
    <property type="match status" value="1"/>
</dbReference>
<dbReference type="Proteomes" id="UP001147700">
    <property type="component" value="Unassembled WGS sequence"/>
</dbReference>
<evidence type="ECO:0000259" key="3">
    <source>
        <dbReference type="Pfam" id="PF01261"/>
    </source>
</evidence>
<dbReference type="SUPFAM" id="SSF51658">
    <property type="entry name" value="Xylose isomerase-like"/>
    <property type="match status" value="1"/>
</dbReference>
<evidence type="ECO:0000256" key="2">
    <source>
        <dbReference type="SAM" id="SignalP"/>
    </source>
</evidence>
<keyword evidence="5" id="KW-1185">Reference proteome</keyword>
<feature type="chain" id="PRO_5045564595" evidence="2">
    <location>
        <begin position="29"/>
        <end position="329"/>
    </location>
</feature>
<evidence type="ECO:0000256" key="1">
    <source>
        <dbReference type="SAM" id="MobiDB-lite"/>
    </source>
</evidence>
<feature type="region of interest" description="Disordered" evidence="1">
    <location>
        <begin position="307"/>
        <end position="329"/>
    </location>
</feature>
<dbReference type="RefSeq" id="WP_202953547.1">
    <property type="nucleotide sequence ID" value="NZ_JAPCID010000060.1"/>
</dbReference>
<evidence type="ECO:0000313" key="4">
    <source>
        <dbReference type="EMBL" id="MDA0141605.1"/>
    </source>
</evidence>
<dbReference type="EMBL" id="JAPCID010000060">
    <property type="protein sequence ID" value="MDA0141605.1"/>
    <property type="molecule type" value="Genomic_DNA"/>
</dbReference>
<keyword evidence="4" id="KW-0413">Isomerase</keyword>
<organism evidence="4 5">
    <name type="scientific">Solirubrobacter deserti</name>
    <dbReference type="NCBI Taxonomy" id="2282478"/>
    <lineage>
        <taxon>Bacteria</taxon>
        <taxon>Bacillati</taxon>
        <taxon>Actinomycetota</taxon>
        <taxon>Thermoleophilia</taxon>
        <taxon>Solirubrobacterales</taxon>
        <taxon>Solirubrobacteraceae</taxon>
        <taxon>Solirubrobacter</taxon>
    </lineage>
</organism>
<dbReference type="InterPro" id="IPR050312">
    <property type="entry name" value="IolE/XylAMocC-like"/>
</dbReference>
<evidence type="ECO:0000313" key="5">
    <source>
        <dbReference type="Proteomes" id="UP001147700"/>
    </source>
</evidence>
<feature type="signal peptide" evidence="2">
    <location>
        <begin position="1"/>
        <end position="28"/>
    </location>
</feature>
<dbReference type="GO" id="GO:0016853">
    <property type="term" value="F:isomerase activity"/>
    <property type="evidence" value="ECO:0007669"/>
    <property type="project" value="UniProtKB-KW"/>
</dbReference>
<dbReference type="PANTHER" id="PTHR12110">
    <property type="entry name" value="HYDROXYPYRUVATE ISOMERASE"/>
    <property type="match status" value="1"/>
</dbReference>
<proteinExistence type="predicted"/>
<gene>
    <name evidence="4" type="ORF">OJ962_29195</name>
</gene>
<dbReference type="InterPro" id="IPR036237">
    <property type="entry name" value="Xyl_isomerase-like_sf"/>
</dbReference>
<dbReference type="PANTHER" id="PTHR12110:SF41">
    <property type="entry name" value="INOSOSE DEHYDRATASE"/>
    <property type="match status" value="1"/>
</dbReference>
<comment type="caution">
    <text evidence="4">The sequence shown here is derived from an EMBL/GenBank/DDBJ whole genome shotgun (WGS) entry which is preliminary data.</text>
</comment>
<feature type="domain" description="Xylose isomerase-like TIM barrel" evidence="3">
    <location>
        <begin position="71"/>
        <end position="263"/>
    </location>
</feature>
<keyword evidence="2" id="KW-0732">Signal</keyword>
<protein>
    <submittedName>
        <fullName evidence="4">Sugar phosphate isomerase/epimerase</fullName>
    </submittedName>
</protein>
<feature type="compositionally biased region" description="Basic and acidic residues" evidence="1">
    <location>
        <begin position="314"/>
        <end position="323"/>
    </location>
</feature>
<accession>A0ABT4RT23</accession>
<reference evidence="4" key="1">
    <citation type="submission" date="2022-10" db="EMBL/GenBank/DDBJ databases">
        <title>The WGS of Solirubrobacter sp. CPCC 204708.</title>
        <authorList>
            <person name="Jiang Z."/>
        </authorList>
    </citation>
    <scope>NUCLEOTIDE SEQUENCE</scope>
    <source>
        <strain evidence="4">CPCC 204708</strain>
    </source>
</reference>
<sequence length="329" mass="36438">MKQSFIRGVVAATLAVGASVGVADTAMAGGKQGHGGRGVPTQQINVQLWTFAEYIGFEPGPAAVQRTEEVFAKLRSYGYRNVEPFSTSGLSAQEYRALLDKYGLKAPGRHVDVGHPAAPQNVDQIIADNKILGVKYFGSGGTPNDDLETEADWVAYAKYLDEVGEKARRAGQTLIVHNHNWEFERVFNGRTAYEILAANTSKKNVAFQLDLYWAVQAGQDPVALLQRYGKRIQFFHVKDRRASDGRIEIVGRGHIDFPRIFAASKGQIRYYTVEHDPRFGDATFNPFEAAEVGFDYLDSVTFAGKRHDRGRGHGHGDRDDRPGRGRGRH</sequence>